<reference evidence="1 2" key="1">
    <citation type="journal article" date="2022" name="Nat. Ecol. Evol.">
        <title>A masculinizing supergene underlies an exaggerated male reproductive morph in a spider.</title>
        <authorList>
            <person name="Hendrickx F."/>
            <person name="De Corte Z."/>
            <person name="Sonet G."/>
            <person name="Van Belleghem S.M."/>
            <person name="Kostlbacher S."/>
            <person name="Vangestel C."/>
        </authorList>
    </citation>
    <scope>NUCLEOTIDE SEQUENCE [LARGE SCALE GENOMIC DNA]</scope>
    <source>
        <strain evidence="1">W744_W776</strain>
    </source>
</reference>
<dbReference type="AlphaFoldDB" id="A0AAV6U2C3"/>
<organism evidence="1 2">
    <name type="scientific">Oedothorax gibbosus</name>
    <dbReference type="NCBI Taxonomy" id="931172"/>
    <lineage>
        <taxon>Eukaryota</taxon>
        <taxon>Metazoa</taxon>
        <taxon>Ecdysozoa</taxon>
        <taxon>Arthropoda</taxon>
        <taxon>Chelicerata</taxon>
        <taxon>Arachnida</taxon>
        <taxon>Araneae</taxon>
        <taxon>Araneomorphae</taxon>
        <taxon>Entelegynae</taxon>
        <taxon>Araneoidea</taxon>
        <taxon>Linyphiidae</taxon>
        <taxon>Erigoninae</taxon>
        <taxon>Oedothorax</taxon>
    </lineage>
</organism>
<name>A0AAV6U2C3_9ARAC</name>
<evidence type="ECO:0000313" key="2">
    <source>
        <dbReference type="Proteomes" id="UP000827092"/>
    </source>
</evidence>
<protein>
    <submittedName>
        <fullName evidence="1">Uncharacterized protein</fullName>
    </submittedName>
</protein>
<keyword evidence="2" id="KW-1185">Reference proteome</keyword>
<dbReference type="EMBL" id="JAFNEN010000718">
    <property type="protein sequence ID" value="KAG8178084.1"/>
    <property type="molecule type" value="Genomic_DNA"/>
</dbReference>
<dbReference type="Proteomes" id="UP000827092">
    <property type="component" value="Unassembled WGS sequence"/>
</dbReference>
<gene>
    <name evidence="1" type="ORF">JTE90_007068</name>
</gene>
<proteinExistence type="predicted"/>
<accession>A0AAV6U2C3</accession>
<evidence type="ECO:0000313" key="1">
    <source>
        <dbReference type="EMBL" id="KAG8178084.1"/>
    </source>
</evidence>
<sequence length="100" mass="11084">MDVMSDKTFSEYTNIVFEDLEDNTRKVLEDTRNSESSLSIPSSMARSLIAKSSPKTEASSLGARFACLIDASCRHLIADSMSPIFLVLLIFYFLERGGPP</sequence>
<comment type="caution">
    <text evidence="1">The sequence shown here is derived from an EMBL/GenBank/DDBJ whole genome shotgun (WGS) entry which is preliminary data.</text>
</comment>